<comment type="catalytic activity">
    <reaction evidence="1 7">
        <text>beta-D-fructose 1-phosphate + H2O = D-fructose + phosphate</text>
        <dbReference type="Rhea" id="RHEA:35603"/>
        <dbReference type="ChEBI" id="CHEBI:15377"/>
        <dbReference type="ChEBI" id="CHEBI:37721"/>
        <dbReference type="ChEBI" id="CHEBI:43474"/>
        <dbReference type="ChEBI" id="CHEBI:138881"/>
    </reaction>
</comment>
<keyword evidence="3 7" id="KW-0479">Metal-binding</keyword>
<gene>
    <name evidence="9" type="ORF">EGYM00163_LOCUS49755</name>
</gene>
<dbReference type="InterPro" id="IPR039763">
    <property type="entry name" value="ARMT1"/>
</dbReference>
<dbReference type="EMBL" id="HBJA01144412">
    <property type="protein sequence ID" value="CAE0838383.1"/>
    <property type="molecule type" value="Transcribed_RNA"/>
</dbReference>
<organism evidence="9">
    <name type="scientific">Eutreptiella gymnastica</name>
    <dbReference type="NCBI Taxonomy" id="73025"/>
    <lineage>
        <taxon>Eukaryota</taxon>
        <taxon>Discoba</taxon>
        <taxon>Euglenozoa</taxon>
        <taxon>Euglenida</taxon>
        <taxon>Spirocuta</taxon>
        <taxon>Euglenophyceae</taxon>
        <taxon>Eutreptiales</taxon>
        <taxon>Eutreptiaceae</taxon>
        <taxon>Eutreptiella</taxon>
    </lineage>
</organism>
<evidence type="ECO:0000256" key="1">
    <source>
        <dbReference type="ARBA" id="ARBA00001326"/>
    </source>
</evidence>
<dbReference type="PANTHER" id="PTHR12260:SF6">
    <property type="entry name" value="DAMAGE-CONTROL PHOSPHATASE ARMT1"/>
    <property type="match status" value="1"/>
</dbReference>
<dbReference type="InterPro" id="IPR002791">
    <property type="entry name" value="ARMT1-like_metal-bd"/>
</dbReference>
<sequence length="558" mass="61954">MAVTAISLGVVAHTFSSGSVSSTQAHVRAPMMTSQTSVAAPLTAQMPGRSPTQAPGVTYTYQAAAQLPSEGSSTGFHDSRNLSSLPSMALASVVATMAIGAMYAMGRFARSTSSVGVFHEQTLPYGTADLAMVSVSGSPTDVVAKPAVKPPLQIFGEDESVFCYMTMEKRMPTIARDIVRDNPWLTEAQAAAVEEIAKELEDAGHGICRQVERLKADTTVPEKASDYERSLHEVFKPYVGKEWRETPWLHGEIFFYHRILEATEWFSHKKDYFEPPKMRSLELAKQSILILTNAVAGGSRPTAAEEPEVLRKLIHSCLWGNKVDLCLFKVDDFSQDGVQQKDKHSNIMTDDAPKVVDYLSSLKGKPSQVDFILDNCGYELFTDLVLTYFLLEFNWTDTVMLHCKEMPYYVSDAMAKDIVFMLDHLCGLGDESAKVIGERLQQFHAEGRLQWQSHPFWMAPSEFEDMPADVREMLGKSQLVVAKGDLNYRRLVGDRHWPYTTPFADAVGYFPTPVVALRTNKSEVLVGVDEASLAYVQSEDPEKWLVSGNFGVVSMWQP</sequence>
<dbReference type="EC" id="3.1.3.-" evidence="7"/>
<evidence type="ECO:0000259" key="8">
    <source>
        <dbReference type="Pfam" id="PF01937"/>
    </source>
</evidence>
<accession>A0A7S4LMC7</accession>
<evidence type="ECO:0000256" key="2">
    <source>
        <dbReference type="ARBA" id="ARBA00009519"/>
    </source>
</evidence>
<dbReference type="GO" id="GO:0005634">
    <property type="term" value="C:nucleus"/>
    <property type="evidence" value="ECO:0007669"/>
    <property type="project" value="TreeGrafter"/>
</dbReference>
<comment type="domain">
    <text evidence="7">Subfamily III proteins have a conserved RTxK motif about 40-50 residues from the C-terminus; the threonine may be replaced by serine or cysteine.</text>
</comment>
<keyword evidence="4 7" id="KW-0378">Hydrolase</keyword>
<dbReference type="GO" id="GO:0046872">
    <property type="term" value="F:metal ion binding"/>
    <property type="evidence" value="ECO:0007669"/>
    <property type="project" value="UniProtKB-UniRule"/>
</dbReference>
<evidence type="ECO:0000256" key="7">
    <source>
        <dbReference type="RuleBase" id="RU367030"/>
    </source>
</evidence>
<evidence type="ECO:0000313" key="9">
    <source>
        <dbReference type="EMBL" id="CAE0838383.1"/>
    </source>
</evidence>
<comment type="cofactor">
    <cofactor evidence="7">
        <name>Mn(2+)</name>
        <dbReference type="ChEBI" id="CHEBI:29035"/>
    </cofactor>
    <cofactor evidence="7">
        <name>Ni(2+)</name>
        <dbReference type="ChEBI" id="CHEBI:49786"/>
    </cofactor>
</comment>
<dbReference type="SUPFAM" id="SSF111321">
    <property type="entry name" value="AF1104-like"/>
    <property type="match status" value="1"/>
</dbReference>
<dbReference type="Gene3D" id="1.20.930.60">
    <property type="match status" value="1"/>
</dbReference>
<evidence type="ECO:0000256" key="5">
    <source>
        <dbReference type="ARBA" id="ARBA00023211"/>
    </source>
</evidence>
<reference evidence="9" key="1">
    <citation type="submission" date="2021-01" db="EMBL/GenBank/DDBJ databases">
        <authorList>
            <person name="Corre E."/>
            <person name="Pelletier E."/>
            <person name="Niang G."/>
            <person name="Scheremetjew M."/>
            <person name="Finn R."/>
            <person name="Kale V."/>
            <person name="Holt S."/>
            <person name="Cochrane G."/>
            <person name="Meng A."/>
            <person name="Brown T."/>
            <person name="Cohen L."/>
        </authorList>
    </citation>
    <scope>NUCLEOTIDE SEQUENCE</scope>
    <source>
        <strain evidence="9">CCMP1594</strain>
    </source>
</reference>
<evidence type="ECO:0000256" key="4">
    <source>
        <dbReference type="ARBA" id="ARBA00022801"/>
    </source>
</evidence>
<dbReference type="Pfam" id="PF01937">
    <property type="entry name" value="ARMT1-like_dom"/>
    <property type="match status" value="1"/>
</dbReference>
<comment type="catalytic activity">
    <reaction evidence="6 7">
        <text>beta-D-fructose 6-phosphate = dihydroxyacetone + D-glyceraldehyde 3-phosphate</text>
        <dbReference type="Rhea" id="RHEA:28002"/>
        <dbReference type="ChEBI" id="CHEBI:16016"/>
        <dbReference type="ChEBI" id="CHEBI:57634"/>
        <dbReference type="ChEBI" id="CHEBI:59776"/>
    </reaction>
</comment>
<protein>
    <recommendedName>
        <fullName evidence="7">Sugar phosphate phosphatase</fullName>
        <ecNumber evidence="7">3.1.3.-</ecNumber>
    </recommendedName>
</protein>
<dbReference type="InterPro" id="IPR036075">
    <property type="entry name" value="ARMT-1-like_metal-bd_sf"/>
</dbReference>
<proteinExistence type="inferred from homology"/>
<comment type="similarity">
    <text evidence="2 7">Belongs to the damage-control phosphatase family. Sugar phosphate phosphatase III subfamily.</text>
</comment>
<dbReference type="GO" id="GO:0016791">
    <property type="term" value="F:phosphatase activity"/>
    <property type="evidence" value="ECO:0007669"/>
    <property type="project" value="TreeGrafter"/>
</dbReference>
<dbReference type="Gene3D" id="3.40.50.10880">
    <property type="entry name" value="Uncharacterised protein PF01937, DUF89, domain 3"/>
    <property type="match status" value="1"/>
</dbReference>
<feature type="domain" description="Damage-control phosphatase ARMT1-like metal-binding" evidence="8">
    <location>
        <begin position="166"/>
        <end position="529"/>
    </location>
</feature>
<name>A0A7S4LMC7_9EUGL</name>
<dbReference type="PANTHER" id="PTHR12260">
    <property type="entry name" value="DAMAGE-CONTROL PHOSPHATASE ARMT1"/>
    <property type="match status" value="1"/>
</dbReference>
<comment type="function">
    <text evidence="7">Metal-dependent phosphatase that shows phosphatase activity against several substrates, including fructose-1-phosphate and fructose-6-phosphate. Its preference for fructose-1-phosphate, a strong glycating agent that causes DNA damage rather than a canonical yeast metabolite, suggests a damage-control function in hexose phosphate metabolism.</text>
</comment>
<keyword evidence="5 7" id="KW-0464">Manganese</keyword>
<evidence type="ECO:0000256" key="6">
    <source>
        <dbReference type="ARBA" id="ARBA00048809"/>
    </source>
</evidence>
<evidence type="ECO:0000256" key="3">
    <source>
        <dbReference type="ARBA" id="ARBA00022723"/>
    </source>
</evidence>
<dbReference type="GO" id="GO:0006974">
    <property type="term" value="P:DNA damage response"/>
    <property type="evidence" value="ECO:0007669"/>
    <property type="project" value="TreeGrafter"/>
</dbReference>
<dbReference type="AlphaFoldDB" id="A0A7S4LMC7"/>